<feature type="region of interest" description="Disordered" evidence="1">
    <location>
        <begin position="27"/>
        <end position="46"/>
    </location>
</feature>
<evidence type="ECO:0000256" key="1">
    <source>
        <dbReference type="SAM" id="MobiDB-lite"/>
    </source>
</evidence>
<dbReference type="AlphaFoldDB" id="A0A0E9RVR0"/>
<reference evidence="2" key="1">
    <citation type="submission" date="2014-11" db="EMBL/GenBank/DDBJ databases">
        <authorList>
            <person name="Amaro Gonzalez C."/>
        </authorList>
    </citation>
    <scope>NUCLEOTIDE SEQUENCE</scope>
</reference>
<name>A0A0E9RVR0_ANGAN</name>
<dbReference type="EMBL" id="GBXM01076219">
    <property type="protein sequence ID" value="JAH32358.1"/>
    <property type="molecule type" value="Transcribed_RNA"/>
</dbReference>
<organism evidence="2">
    <name type="scientific">Anguilla anguilla</name>
    <name type="common">European freshwater eel</name>
    <name type="synonym">Muraena anguilla</name>
    <dbReference type="NCBI Taxonomy" id="7936"/>
    <lineage>
        <taxon>Eukaryota</taxon>
        <taxon>Metazoa</taxon>
        <taxon>Chordata</taxon>
        <taxon>Craniata</taxon>
        <taxon>Vertebrata</taxon>
        <taxon>Euteleostomi</taxon>
        <taxon>Actinopterygii</taxon>
        <taxon>Neopterygii</taxon>
        <taxon>Teleostei</taxon>
        <taxon>Anguilliformes</taxon>
        <taxon>Anguillidae</taxon>
        <taxon>Anguilla</taxon>
    </lineage>
</organism>
<proteinExistence type="predicted"/>
<reference evidence="2" key="2">
    <citation type="journal article" date="2015" name="Fish Shellfish Immunol.">
        <title>Early steps in the European eel (Anguilla anguilla)-Vibrio vulnificus interaction in the gills: Role of the RtxA13 toxin.</title>
        <authorList>
            <person name="Callol A."/>
            <person name="Pajuelo D."/>
            <person name="Ebbesson L."/>
            <person name="Teles M."/>
            <person name="MacKenzie S."/>
            <person name="Amaro C."/>
        </authorList>
    </citation>
    <scope>NUCLEOTIDE SEQUENCE</scope>
</reference>
<sequence length="46" mass="5465">MKNRTHHKACGTWLELDRYTQSEPRYTTKTRAHHQGPCCNQDHSCH</sequence>
<protein>
    <submittedName>
        <fullName evidence="2">Uncharacterized protein</fullName>
    </submittedName>
</protein>
<evidence type="ECO:0000313" key="2">
    <source>
        <dbReference type="EMBL" id="JAH32358.1"/>
    </source>
</evidence>
<accession>A0A0E9RVR0</accession>